<dbReference type="CDD" id="cd16393">
    <property type="entry name" value="SPO0J_N"/>
    <property type="match status" value="1"/>
</dbReference>
<evidence type="ECO:0000256" key="2">
    <source>
        <dbReference type="ARBA" id="ARBA00022829"/>
    </source>
</evidence>
<sequence length="303" mass="32589">MSPREAAMAEERSRLGRGLASLIGDVGGEAAHVERPSRAARKVPIEFIKANPNNPRRTFADAELDELSASIRQHGVIQPIVVRTVKGATDRFEIIAGERRWRASQRAGLHEVPIVTVEASDSAALEIAIIENVQRSDLNAMEEALGYHALATTYNHSADDIAKLVGKSRSHVANTMRLTKLPDSVQTLISEGKLSAGHARALINAKDPAAAAKQAVEQGLSVRQVEALSHEEGVPSRGAQKARGKSSVAAKKDADTLALEKRISDVLGLKVSVDHRNPGGSVHIAYRDLDQLDEILRRLESGG</sequence>
<dbReference type="InterPro" id="IPR004437">
    <property type="entry name" value="ParB/RepB/Spo0J"/>
</dbReference>
<dbReference type="InterPro" id="IPR041468">
    <property type="entry name" value="HTH_ParB/Spo0J"/>
</dbReference>
<dbReference type="GO" id="GO:0007059">
    <property type="term" value="P:chromosome segregation"/>
    <property type="evidence" value="ECO:0007669"/>
    <property type="project" value="UniProtKB-KW"/>
</dbReference>
<dbReference type="FunFam" id="3.90.1530.30:FF:000001">
    <property type="entry name" value="Chromosome partitioning protein ParB"/>
    <property type="match status" value="1"/>
</dbReference>
<keyword evidence="2" id="KW-0159">Chromosome partition</keyword>
<evidence type="ECO:0000313" key="8">
    <source>
        <dbReference type="Proteomes" id="UP000035762"/>
    </source>
</evidence>
<keyword evidence="8" id="KW-1185">Reference proteome</keyword>
<proteinExistence type="inferred from homology"/>
<dbReference type="GO" id="GO:0005694">
    <property type="term" value="C:chromosome"/>
    <property type="evidence" value="ECO:0007669"/>
    <property type="project" value="TreeGrafter"/>
</dbReference>
<dbReference type="InterPro" id="IPR036086">
    <property type="entry name" value="ParB/Sulfiredoxin_sf"/>
</dbReference>
<dbReference type="Pfam" id="PF23552">
    <property type="entry name" value="ParB_C"/>
    <property type="match status" value="1"/>
</dbReference>
<dbReference type="FunFam" id="1.10.10.2830:FF:000001">
    <property type="entry name" value="Chromosome partitioning protein ParB"/>
    <property type="match status" value="1"/>
</dbReference>
<organism evidence="7 8">
    <name type="scientific">Afipia felis</name>
    <name type="common">Cat scratch disease bacillus</name>
    <dbReference type="NCBI Taxonomy" id="1035"/>
    <lineage>
        <taxon>Bacteria</taxon>
        <taxon>Pseudomonadati</taxon>
        <taxon>Pseudomonadota</taxon>
        <taxon>Alphaproteobacteria</taxon>
        <taxon>Hyphomicrobiales</taxon>
        <taxon>Nitrobacteraceae</taxon>
        <taxon>Afipia</taxon>
    </lineage>
</organism>
<dbReference type="Proteomes" id="UP000035762">
    <property type="component" value="Unassembled WGS sequence"/>
</dbReference>
<feature type="domain" description="ParB-like N-terminal" evidence="6">
    <location>
        <begin position="41"/>
        <end position="133"/>
    </location>
</feature>
<evidence type="ECO:0000256" key="1">
    <source>
        <dbReference type="ARBA" id="ARBA00006295"/>
    </source>
</evidence>
<dbReference type="PANTHER" id="PTHR33375:SF1">
    <property type="entry name" value="CHROMOSOME-PARTITIONING PROTEIN PARB-RELATED"/>
    <property type="match status" value="1"/>
</dbReference>
<evidence type="ECO:0000256" key="3">
    <source>
        <dbReference type="ARBA" id="ARBA00023125"/>
    </source>
</evidence>
<dbReference type="Pfam" id="PF02195">
    <property type="entry name" value="ParB_N"/>
    <property type="match status" value="1"/>
</dbReference>
<dbReference type="STRING" id="1035.BN961_03517"/>
<dbReference type="InterPro" id="IPR057240">
    <property type="entry name" value="ParB_dimer_C"/>
</dbReference>
<evidence type="ECO:0000259" key="6">
    <source>
        <dbReference type="SMART" id="SM00470"/>
    </source>
</evidence>
<keyword evidence="3" id="KW-0238">DNA-binding</keyword>
<accession>A0A090N8H7</accession>
<gene>
    <name evidence="7" type="primary">parB_2</name>
    <name evidence="7" type="ORF">BN961_03517</name>
</gene>
<dbReference type="AlphaFoldDB" id="A0A090N8H7"/>
<name>A0A090N8H7_AFIFE</name>
<evidence type="ECO:0000256" key="4">
    <source>
        <dbReference type="ARBA" id="ARBA00025472"/>
    </source>
</evidence>
<dbReference type="Gene3D" id="1.10.10.2830">
    <property type="match status" value="1"/>
</dbReference>
<dbReference type="Gene3D" id="3.90.1530.30">
    <property type="match status" value="1"/>
</dbReference>
<dbReference type="Pfam" id="PF17762">
    <property type="entry name" value="HTH_ParB"/>
    <property type="match status" value="1"/>
</dbReference>
<evidence type="ECO:0000256" key="5">
    <source>
        <dbReference type="SAM" id="MobiDB-lite"/>
    </source>
</evidence>
<dbReference type="PANTHER" id="PTHR33375">
    <property type="entry name" value="CHROMOSOME-PARTITIONING PROTEIN PARB-RELATED"/>
    <property type="match status" value="1"/>
</dbReference>
<dbReference type="SMART" id="SM00470">
    <property type="entry name" value="ParB"/>
    <property type="match status" value="1"/>
</dbReference>
<dbReference type="SUPFAM" id="SSF110849">
    <property type="entry name" value="ParB/Sulfiredoxin"/>
    <property type="match status" value="1"/>
</dbReference>
<dbReference type="EMBL" id="CCAZ020000002">
    <property type="protein sequence ID" value="CEG10083.1"/>
    <property type="molecule type" value="Genomic_DNA"/>
</dbReference>
<comment type="function">
    <text evidence="4">Involved in chromosome partition. Localize to both poles of the predivisional cell following completion of DNA replication. Binds to the DNA origin of replication.</text>
</comment>
<feature type="region of interest" description="Disordered" evidence="5">
    <location>
        <begin position="229"/>
        <end position="251"/>
    </location>
</feature>
<dbReference type="InterPro" id="IPR003115">
    <property type="entry name" value="ParB_N"/>
</dbReference>
<evidence type="ECO:0000313" key="7">
    <source>
        <dbReference type="EMBL" id="CEG10083.1"/>
    </source>
</evidence>
<comment type="caution">
    <text evidence="7">The sequence shown here is derived from an EMBL/GenBank/DDBJ whole genome shotgun (WGS) entry which is preliminary data.</text>
</comment>
<protein>
    <submittedName>
        <fullName evidence="7">Chromosome-partitioning protein ParB</fullName>
    </submittedName>
</protein>
<dbReference type="GO" id="GO:0003677">
    <property type="term" value="F:DNA binding"/>
    <property type="evidence" value="ECO:0007669"/>
    <property type="project" value="UniProtKB-KW"/>
</dbReference>
<dbReference type="InterPro" id="IPR050336">
    <property type="entry name" value="Chromosome_partition/occlusion"/>
</dbReference>
<comment type="similarity">
    <text evidence="1">Belongs to the ParB family.</text>
</comment>
<dbReference type="GO" id="GO:0045881">
    <property type="term" value="P:positive regulation of sporulation resulting in formation of a cellular spore"/>
    <property type="evidence" value="ECO:0007669"/>
    <property type="project" value="TreeGrafter"/>
</dbReference>
<reference evidence="7 8" key="1">
    <citation type="journal article" date="2014" name="Genome Announc.">
        <title>Genome Sequence of Afipia felis Strain 76713, Isolated in Hospital Water Using an Amoeba Co-Culture Procedure.</title>
        <authorList>
            <person name="Benamar S."/>
            <person name="La Scola B."/>
            <person name="Croce O."/>
        </authorList>
    </citation>
    <scope>NUCLEOTIDE SEQUENCE [LARGE SCALE GENOMIC DNA]</scope>
    <source>
        <strain evidence="7 8">76713</strain>
    </source>
</reference>
<dbReference type="NCBIfam" id="TIGR00180">
    <property type="entry name" value="parB_part"/>
    <property type="match status" value="1"/>
</dbReference>